<organism evidence="2">
    <name type="scientific">viral metagenome</name>
    <dbReference type="NCBI Taxonomy" id="1070528"/>
    <lineage>
        <taxon>unclassified sequences</taxon>
        <taxon>metagenomes</taxon>
        <taxon>organismal metagenomes</taxon>
    </lineage>
</organism>
<dbReference type="GO" id="GO:0004672">
    <property type="term" value="F:protein kinase activity"/>
    <property type="evidence" value="ECO:0007669"/>
    <property type="project" value="InterPro"/>
</dbReference>
<dbReference type="PROSITE" id="PS00108">
    <property type="entry name" value="PROTEIN_KINASE_ST"/>
    <property type="match status" value="1"/>
</dbReference>
<dbReference type="GO" id="GO:0005524">
    <property type="term" value="F:ATP binding"/>
    <property type="evidence" value="ECO:0007669"/>
    <property type="project" value="InterPro"/>
</dbReference>
<protein>
    <recommendedName>
        <fullName evidence="1">Protein kinase domain-containing protein</fullName>
    </recommendedName>
</protein>
<dbReference type="InterPro" id="IPR009030">
    <property type="entry name" value="Growth_fac_rcpt_cys_sf"/>
</dbReference>
<name>A0A6C0KZI2_9ZZZZ</name>
<dbReference type="SMART" id="SM00220">
    <property type="entry name" value="S_TKc"/>
    <property type="match status" value="1"/>
</dbReference>
<dbReference type="EMBL" id="MN740995">
    <property type="protein sequence ID" value="QHU22060.1"/>
    <property type="molecule type" value="Genomic_DNA"/>
</dbReference>
<evidence type="ECO:0000313" key="2">
    <source>
        <dbReference type="EMBL" id="QHU22060.1"/>
    </source>
</evidence>
<accession>A0A6C0KZI2</accession>
<dbReference type="InterPro" id="IPR000719">
    <property type="entry name" value="Prot_kinase_dom"/>
</dbReference>
<dbReference type="InterPro" id="IPR011009">
    <property type="entry name" value="Kinase-like_dom_sf"/>
</dbReference>
<dbReference type="PROSITE" id="PS50011">
    <property type="entry name" value="PROTEIN_KINASE_DOM"/>
    <property type="match status" value="1"/>
</dbReference>
<sequence>MTSMTTKPINLKPYGFNWSLDSSKDHGLAVPFDVETRLNTITTDDNATYTSSGGTVYTKGIFMGGGTYGQVYECKRSTGGPDIVMKIINGSSVRSLVQESIIQILIVEYTKGLVRPEAGLVGPYAPYLYEIAWDPITKTCYIFSEKMRATTMSVIRSRKDHPVELTSVTTKLLSQICVIMKDLWHLIKFNHRDFKTDNCMYVRDAQGNIQTRLIDFGFSCLQIGKNVATGGGMSFRYCSLEGRDLTQYIYELYKYQPATVALQDVYKALLTFPIKGKTCYMWNKCRGMKEWRNTYGFLNDDKIVNPNGTPEVVGAVISAFMRGQDITPHLAYTAAPYVKGVGKAIRKKIAVKAKTVKVKACAAGLERNPKTGRCVKVCKPGFARNATFKCKAVPKVKAFPVPVPKPCAAGLEKNPKTGRCVKVCKPGFARNATFKCKALPKAAPIIVAQLPCGVGQERNPKTGRCIKVCRPGYARNATFKCKAVPKAVAGPGLGCPAAKPNYNPKTRRCVLGCKPGFKRNATFKCRSTRKA</sequence>
<dbReference type="Gene3D" id="1.10.510.10">
    <property type="entry name" value="Transferase(Phosphotransferase) domain 1"/>
    <property type="match status" value="1"/>
</dbReference>
<dbReference type="InterPro" id="IPR008271">
    <property type="entry name" value="Ser/Thr_kinase_AS"/>
</dbReference>
<dbReference type="AlphaFoldDB" id="A0A6C0KZI2"/>
<reference evidence="2" key="1">
    <citation type="journal article" date="2020" name="Nature">
        <title>Giant virus diversity and host interactions through global metagenomics.</title>
        <authorList>
            <person name="Schulz F."/>
            <person name="Roux S."/>
            <person name="Paez-Espino D."/>
            <person name="Jungbluth S."/>
            <person name="Walsh D.A."/>
            <person name="Denef V.J."/>
            <person name="McMahon K.D."/>
            <person name="Konstantinidis K.T."/>
            <person name="Eloe-Fadrosh E.A."/>
            <person name="Kyrpides N.C."/>
            <person name="Woyke T."/>
        </authorList>
    </citation>
    <scope>NUCLEOTIDE SEQUENCE</scope>
    <source>
        <strain evidence="2">GVMAG-S-3300013286-35</strain>
    </source>
</reference>
<evidence type="ECO:0000259" key="1">
    <source>
        <dbReference type="PROSITE" id="PS50011"/>
    </source>
</evidence>
<feature type="domain" description="Protein kinase" evidence="1">
    <location>
        <begin position="57"/>
        <end position="338"/>
    </location>
</feature>
<dbReference type="Pfam" id="PF00069">
    <property type="entry name" value="Pkinase"/>
    <property type="match status" value="1"/>
</dbReference>
<dbReference type="SUPFAM" id="SSF57184">
    <property type="entry name" value="Growth factor receptor domain"/>
    <property type="match status" value="2"/>
</dbReference>
<dbReference type="SUPFAM" id="SSF56112">
    <property type="entry name" value="Protein kinase-like (PK-like)"/>
    <property type="match status" value="1"/>
</dbReference>
<proteinExistence type="predicted"/>